<comment type="caution">
    <text evidence="1">The sequence shown here is derived from an EMBL/GenBank/DDBJ whole genome shotgun (WGS) entry which is preliminary data.</text>
</comment>
<dbReference type="EMBL" id="BLLL01000005">
    <property type="protein sequence ID" value="GFH62798.1"/>
    <property type="molecule type" value="Genomic_DNA"/>
</dbReference>
<proteinExistence type="predicted"/>
<dbReference type="Proteomes" id="UP000505077">
    <property type="component" value="Unassembled WGS sequence"/>
</dbReference>
<name>A0A6L2R5E1_9BACT</name>
<dbReference type="Pfam" id="PF12686">
    <property type="entry name" value="DUF3800"/>
    <property type="match status" value="1"/>
</dbReference>
<evidence type="ECO:0000313" key="2">
    <source>
        <dbReference type="Proteomes" id="UP000505077"/>
    </source>
</evidence>
<dbReference type="AlphaFoldDB" id="A0A6L2R5E1"/>
<gene>
    <name evidence="1" type="ORF">ZNDK_0569</name>
</gene>
<reference evidence="1 2" key="1">
    <citation type="journal article" date="2020" name="ISME J.">
        <title>Parallel Reductive Genome Evolution in Desulfovibrio Ectosymbionts Independently Acquired by Trichonympha Protists in the Termite Gut.</title>
        <authorList>
            <person name="Takeuchi M."/>
            <person name="Kuwahara H."/>
            <person name="Murakami T."/>
            <person name="Takahashi K."/>
            <person name="Kajitani R."/>
            <person name="Toyoda A."/>
            <person name="Itoh T."/>
            <person name="Ohkuma M."/>
            <person name="Hongoh Y."/>
        </authorList>
    </citation>
    <scope>NUCLEOTIDE SEQUENCE [LARGE SCALE GENOMIC DNA]</scope>
    <source>
        <strain evidence="1">ZnDsv-02</strain>
    </source>
</reference>
<accession>A0A6L2R5E1</accession>
<evidence type="ECO:0000313" key="1">
    <source>
        <dbReference type="EMBL" id="GFH62798.1"/>
    </source>
</evidence>
<dbReference type="InterPro" id="IPR024524">
    <property type="entry name" value="DUF3800"/>
</dbReference>
<organism evidence="1 2">
    <name type="scientific">Candidatus Desulfovibrio kirbyi</name>
    <dbReference type="NCBI Taxonomy" id="2696086"/>
    <lineage>
        <taxon>Bacteria</taxon>
        <taxon>Pseudomonadati</taxon>
        <taxon>Thermodesulfobacteriota</taxon>
        <taxon>Desulfovibrionia</taxon>
        <taxon>Desulfovibrionales</taxon>
        <taxon>Desulfovibrionaceae</taxon>
        <taxon>Desulfovibrio</taxon>
    </lineage>
</organism>
<evidence type="ECO:0008006" key="3">
    <source>
        <dbReference type="Google" id="ProtNLM"/>
    </source>
</evidence>
<sequence length="279" mass="32711">MEYILWCDESDKRGELFSNFYGGALVSSIHANEVIARLNQKKNELNLFGEIKWTKITEAYQNKYIALIDEFFSLIAQGYVKIRIMFTDNTIVPIGLTKQQQENEYFLLYYQFIKFAFGLLKVQHSKNTKLRINFDKIPDSKEKSDNFKSHIFGMNYFLNEKNLELLHDNISEIDSHDHVILQCLDVILGSMSFRMNKKHLDKPVGSSARGKKTRAKDTVYKFINKKIQSLYTNYKFNIGISTGMNIAPYNADTATWETPYRHWLFSSSKSTRDWTQKKR</sequence>
<protein>
    <recommendedName>
        <fullName evidence="3">DUF3800 domain-containing protein</fullName>
    </recommendedName>
</protein>